<keyword evidence="3" id="KW-1185">Reference proteome</keyword>
<dbReference type="RefSeq" id="WP_108779098.1">
    <property type="nucleotide sequence ID" value="NZ_CP029186.1"/>
</dbReference>
<gene>
    <name evidence="2" type="ORF">HYN59_15220</name>
</gene>
<protein>
    <recommendedName>
        <fullName evidence="4">Sugar-binding protein</fullName>
    </recommendedName>
</protein>
<dbReference type="NCBIfam" id="TIGR01643">
    <property type="entry name" value="YD_repeat_2x"/>
    <property type="match status" value="1"/>
</dbReference>
<reference evidence="2 3" key="1">
    <citation type="submission" date="2018-04" db="EMBL/GenBank/DDBJ databases">
        <title>Genome sequencing of Flavobacterium sp. HYN0059.</title>
        <authorList>
            <person name="Yi H."/>
            <person name="Baek C."/>
        </authorList>
    </citation>
    <scope>NUCLEOTIDE SEQUENCE [LARGE SCALE GENOMIC DNA]</scope>
    <source>
        <strain evidence="2 3">HYN0059</strain>
    </source>
</reference>
<organism evidence="2 3">
    <name type="scientific">Flavobacterium album</name>
    <dbReference type="NCBI Taxonomy" id="2175091"/>
    <lineage>
        <taxon>Bacteria</taxon>
        <taxon>Pseudomonadati</taxon>
        <taxon>Bacteroidota</taxon>
        <taxon>Flavobacteriia</taxon>
        <taxon>Flavobacteriales</taxon>
        <taxon>Flavobacteriaceae</taxon>
        <taxon>Flavobacterium</taxon>
    </lineage>
</organism>
<dbReference type="EMBL" id="CP029186">
    <property type="protein sequence ID" value="AWH86375.1"/>
    <property type="molecule type" value="Genomic_DNA"/>
</dbReference>
<sequence length="1216" mass="139932">MNSKTYFAIALAFIANSFAFAQAVQDHEDYFKKALYKAKTPEAWEFTDFSNEGNVDISTGKFGITIPFTTIESDNFSLPIQLSYSTGGIKLGDNASEVGMGWNLVAGGSVTRILNGTPDDVMVQYHDGIEGGRYGLYNLYTGKIAPEIADTQYSFPRKLNSLVTKYFRGSATVGYQDYYSANFPTPYAVDYMSVLPSDYLITSILQMQTHTTNAENKRDVFHVSVGDLNFNFILKLKDYYIEHGYYGNTVLFQDSNGNLLYEAIPLDDKDIKIDIIYGNIPDYWYEWSDFTSTAERSKTIADIGIKGFTITNKNGIIYHFENYTFTEPEYIKTFLDHGSGAPNYQRTIEYVLQDVQINNWELTKITSLPNGDEIYFDYIKQRVSEEKLVPRQHDGEYTGHPYNLRPQKPSYAIEKVDLGREKLYLDKIRTKNYSNLSTVKFNYNNDLRTDLENARSLSSLQLFDHNNLLIKEFDLEHQYYGASTSNNYETTRLYLKKIVEKSIQSRSPIVYDSTKDIEYSFDYYSPGSLPGKNAVGFEDIYGYYLGNTVENTYPPFPKLYVSLALEGDKISYYPLMNSDAFVFNGAERRPNQNTVYYGTLKSIIFPTKGSLEVNYEANKFYNAYTTDLNVNGPGCRVKELKYYDESHNLAKMKRYGYTTFNNTTISSGQLMHKPSFAFISNYAIDNAQDLAVEQTHTYYTSELGFNIFLKYTKSAEQLNFEGTTDTYDKLRKLITTSTHTLGPQTDFFGREILYTNVTEENVSNIANTTNGKTKYYNYYTDNRPEVNVVSGPTDDPTYIPPGSKYVYKDFYQDQRPWCCDAYYTSDIQGYTKVKYGYIEKKGKDIYPFPARNYFGNHEALKIGKTYKIEYLDNNNNKLQEKNYTYTLLRNSTYKTLNFDLGYLDTFYYSTSQGPNLRLEYFNDSGSPLLQGNAGLYFYAIDELYTNQKLVLEKEEVINYSVNSNLNTSTEYEYNEKFLTSKTKGTNSLGDLTENRFYYPFNLYNDESQPTVITQMQELNRISDVLKQESYVNGILTNSILKTFRLNGLFLLDKVYTRKGTEYNGADANPYDIYSSFDKYDSRGNIWQYTLRDGTPVNLIWGYKQQYPIAKIENCNCSSIPDEIISNLDLLSRYDNDNCFTGNCNEQELRDALNALRAALPEAMVTTYTYDPMIGMTSITDPKGYTTYYEYDAFGRLAAVRDKDGNLISENEYNFRP</sequence>
<feature type="chain" id="PRO_5015459934" description="Sugar-binding protein" evidence="1">
    <location>
        <begin position="24"/>
        <end position="1216"/>
    </location>
</feature>
<evidence type="ECO:0008006" key="4">
    <source>
        <dbReference type="Google" id="ProtNLM"/>
    </source>
</evidence>
<dbReference type="OrthoDB" id="9814627at2"/>
<dbReference type="InterPro" id="IPR031325">
    <property type="entry name" value="RHS_repeat"/>
</dbReference>
<evidence type="ECO:0000313" key="3">
    <source>
        <dbReference type="Proteomes" id="UP000244929"/>
    </source>
</evidence>
<proteinExistence type="predicted"/>
<name>A0A2S1R158_9FLAO</name>
<dbReference type="InterPro" id="IPR006530">
    <property type="entry name" value="YD"/>
</dbReference>
<dbReference type="Pfam" id="PF05593">
    <property type="entry name" value="RHS_repeat"/>
    <property type="match status" value="1"/>
</dbReference>
<evidence type="ECO:0000313" key="2">
    <source>
        <dbReference type="EMBL" id="AWH86375.1"/>
    </source>
</evidence>
<evidence type="ECO:0000256" key="1">
    <source>
        <dbReference type="SAM" id="SignalP"/>
    </source>
</evidence>
<accession>A0A2S1R158</accession>
<dbReference type="AlphaFoldDB" id="A0A2S1R158"/>
<keyword evidence="1" id="KW-0732">Signal</keyword>
<dbReference type="KEGG" id="falb:HYN59_15220"/>
<dbReference type="Proteomes" id="UP000244929">
    <property type="component" value="Chromosome"/>
</dbReference>
<feature type="signal peptide" evidence="1">
    <location>
        <begin position="1"/>
        <end position="23"/>
    </location>
</feature>